<gene>
    <name evidence="2" type="ORF">SLEP1_g23365</name>
</gene>
<accession>A0AAV5JLG8</accession>
<evidence type="ECO:0000256" key="1">
    <source>
        <dbReference type="SAM" id="MobiDB-lite"/>
    </source>
</evidence>
<evidence type="ECO:0000313" key="2">
    <source>
        <dbReference type="EMBL" id="GKV12183.1"/>
    </source>
</evidence>
<dbReference type="PANTHER" id="PTHR33924">
    <property type="entry name" value="CATION-TRANSPORTING ATPASE"/>
    <property type="match status" value="1"/>
</dbReference>
<protein>
    <submittedName>
        <fullName evidence="2">Uncharacterized protein</fullName>
    </submittedName>
</protein>
<feature type="region of interest" description="Disordered" evidence="1">
    <location>
        <begin position="188"/>
        <end position="211"/>
    </location>
</feature>
<dbReference type="PANTHER" id="PTHR33924:SF1">
    <property type="entry name" value="DNA-DIRECTED RNA POLYMERASE SUBUNIT BETA"/>
    <property type="match status" value="1"/>
</dbReference>
<dbReference type="AlphaFoldDB" id="A0AAV5JLG8"/>
<evidence type="ECO:0000313" key="3">
    <source>
        <dbReference type="Proteomes" id="UP001054252"/>
    </source>
</evidence>
<proteinExistence type="predicted"/>
<sequence>MMSGDNFSNDSCRARLVLGDVTNRPLKRGFPSVLGGFGLKSRDGIHYSEENERDSQFAKQVCLGVEKLVKEKCRTLSRVESSEKQSSGSSSTCSDTSAKNITSIDWKNNSDGSMEVNNLLDGNAEGKRVVDVEDTSRDGCLVGLPDKCSQTYQKNDDEEPRFASNTKESCMCMSEALESHVSKSDSKDLGVGRLASGKGGSSEWSRLPKTQSSRSLELDKCVGIKNDGCTNMNLDVDSLKACSCSFCLKAANIWSDLHYRDIKGRLAVLKKSQKEASILAQKCGREKQTDVHGLGNNDKSSKLESDLMNQWRSLFLNMEDIFVRESNQLQASYVMLKDLKENCKMDLERATGMLPDKQ</sequence>
<comment type="caution">
    <text evidence="2">The sequence shown here is derived from an EMBL/GenBank/DDBJ whole genome shotgun (WGS) entry which is preliminary data.</text>
</comment>
<keyword evidence="3" id="KW-1185">Reference proteome</keyword>
<name>A0AAV5JLG8_9ROSI</name>
<dbReference type="Proteomes" id="UP001054252">
    <property type="component" value="Unassembled WGS sequence"/>
</dbReference>
<reference evidence="2 3" key="1">
    <citation type="journal article" date="2021" name="Commun. Biol.">
        <title>The genome of Shorea leprosula (Dipterocarpaceae) highlights the ecological relevance of drought in aseasonal tropical rainforests.</title>
        <authorList>
            <person name="Ng K.K.S."/>
            <person name="Kobayashi M.J."/>
            <person name="Fawcett J.A."/>
            <person name="Hatakeyama M."/>
            <person name="Paape T."/>
            <person name="Ng C.H."/>
            <person name="Ang C.C."/>
            <person name="Tnah L.H."/>
            <person name="Lee C.T."/>
            <person name="Nishiyama T."/>
            <person name="Sese J."/>
            <person name="O'Brien M.J."/>
            <person name="Copetti D."/>
            <person name="Mohd Noor M.I."/>
            <person name="Ong R.C."/>
            <person name="Putra M."/>
            <person name="Sireger I.Z."/>
            <person name="Indrioko S."/>
            <person name="Kosugi Y."/>
            <person name="Izuno A."/>
            <person name="Isagi Y."/>
            <person name="Lee S.L."/>
            <person name="Shimizu K.K."/>
        </authorList>
    </citation>
    <scope>NUCLEOTIDE SEQUENCE [LARGE SCALE GENOMIC DNA]</scope>
    <source>
        <strain evidence="2">214</strain>
    </source>
</reference>
<feature type="compositionally biased region" description="Polar residues" evidence="1">
    <location>
        <begin position="202"/>
        <end position="211"/>
    </location>
</feature>
<dbReference type="EMBL" id="BPVZ01000036">
    <property type="protein sequence ID" value="GKV12183.1"/>
    <property type="molecule type" value="Genomic_DNA"/>
</dbReference>
<organism evidence="2 3">
    <name type="scientific">Rubroshorea leprosula</name>
    <dbReference type="NCBI Taxonomy" id="152421"/>
    <lineage>
        <taxon>Eukaryota</taxon>
        <taxon>Viridiplantae</taxon>
        <taxon>Streptophyta</taxon>
        <taxon>Embryophyta</taxon>
        <taxon>Tracheophyta</taxon>
        <taxon>Spermatophyta</taxon>
        <taxon>Magnoliopsida</taxon>
        <taxon>eudicotyledons</taxon>
        <taxon>Gunneridae</taxon>
        <taxon>Pentapetalae</taxon>
        <taxon>rosids</taxon>
        <taxon>malvids</taxon>
        <taxon>Malvales</taxon>
        <taxon>Dipterocarpaceae</taxon>
        <taxon>Rubroshorea</taxon>
    </lineage>
</organism>